<proteinExistence type="predicted"/>
<evidence type="ECO:0000313" key="2">
    <source>
        <dbReference type="Proteomes" id="UP000827986"/>
    </source>
</evidence>
<comment type="caution">
    <text evidence="1">The sequence shown here is derived from an EMBL/GenBank/DDBJ whole genome shotgun (WGS) entry which is preliminary data.</text>
</comment>
<sequence length="121" mass="13483">MIVLLSTGNGRWTTLPRSLRRKLIVSLPGVSSAMNLKVPYKTNPLPHVSNMPQSPCFPVRHQVSLCCLAGSFSCRMLGESLTLISLPHFRRQRATLEAARCSVPRYLTRTTPIPHPRGCVF</sequence>
<dbReference type="Proteomes" id="UP000827986">
    <property type="component" value="Unassembled WGS sequence"/>
</dbReference>
<keyword evidence="2" id="KW-1185">Reference proteome</keyword>
<accession>A0A9D3X665</accession>
<dbReference type="EMBL" id="JAHDVG010000480">
    <property type="protein sequence ID" value="KAH1174247.1"/>
    <property type="molecule type" value="Genomic_DNA"/>
</dbReference>
<evidence type="ECO:0000313" key="1">
    <source>
        <dbReference type="EMBL" id="KAH1174247.1"/>
    </source>
</evidence>
<reference evidence="1" key="1">
    <citation type="submission" date="2021-09" db="EMBL/GenBank/DDBJ databases">
        <title>The genome of Mauremys mutica provides insights into the evolution of semi-aquatic lifestyle.</title>
        <authorList>
            <person name="Gong S."/>
            <person name="Gao Y."/>
        </authorList>
    </citation>
    <scope>NUCLEOTIDE SEQUENCE</scope>
    <source>
        <strain evidence="1">MM-2020</strain>
        <tissue evidence="1">Muscle</tissue>
    </source>
</reference>
<organism evidence="1 2">
    <name type="scientific">Mauremys mutica</name>
    <name type="common">yellowpond turtle</name>
    <dbReference type="NCBI Taxonomy" id="74926"/>
    <lineage>
        <taxon>Eukaryota</taxon>
        <taxon>Metazoa</taxon>
        <taxon>Chordata</taxon>
        <taxon>Craniata</taxon>
        <taxon>Vertebrata</taxon>
        <taxon>Euteleostomi</taxon>
        <taxon>Archelosauria</taxon>
        <taxon>Testudinata</taxon>
        <taxon>Testudines</taxon>
        <taxon>Cryptodira</taxon>
        <taxon>Durocryptodira</taxon>
        <taxon>Testudinoidea</taxon>
        <taxon>Geoemydidae</taxon>
        <taxon>Geoemydinae</taxon>
        <taxon>Mauremys</taxon>
    </lineage>
</organism>
<dbReference type="AlphaFoldDB" id="A0A9D3X665"/>
<protein>
    <submittedName>
        <fullName evidence="1">Uncharacterized protein</fullName>
    </submittedName>
</protein>
<gene>
    <name evidence="1" type="ORF">KIL84_002391</name>
</gene>
<name>A0A9D3X665_9SAUR</name>